<feature type="region of interest" description="Disordered" evidence="1">
    <location>
        <begin position="1161"/>
        <end position="1187"/>
    </location>
</feature>
<dbReference type="InterPro" id="IPR018200">
    <property type="entry name" value="USP_CS"/>
</dbReference>
<feature type="compositionally biased region" description="Polar residues" evidence="1">
    <location>
        <begin position="1076"/>
        <end position="1088"/>
    </location>
</feature>
<feature type="compositionally biased region" description="Acidic residues" evidence="1">
    <location>
        <begin position="47"/>
        <end position="59"/>
    </location>
</feature>
<comment type="caution">
    <text evidence="3">The sequence shown here is derived from an EMBL/GenBank/DDBJ whole genome shotgun (WGS) entry which is preliminary data.</text>
</comment>
<feature type="compositionally biased region" description="Acidic residues" evidence="1">
    <location>
        <begin position="1165"/>
        <end position="1175"/>
    </location>
</feature>
<dbReference type="InterPro" id="IPR001394">
    <property type="entry name" value="Peptidase_C19_UCH"/>
</dbReference>
<keyword evidence="4" id="KW-1185">Reference proteome</keyword>
<dbReference type="PROSITE" id="PS00972">
    <property type="entry name" value="USP_1"/>
    <property type="match status" value="1"/>
</dbReference>
<organism evidence="3 4">
    <name type="scientific">Discostella pseudostelligera</name>
    <dbReference type="NCBI Taxonomy" id="259834"/>
    <lineage>
        <taxon>Eukaryota</taxon>
        <taxon>Sar</taxon>
        <taxon>Stramenopiles</taxon>
        <taxon>Ochrophyta</taxon>
        <taxon>Bacillariophyta</taxon>
        <taxon>Coscinodiscophyceae</taxon>
        <taxon>Thalassiosirophycidae</taxon>
        <taxon>Stephanodiscales</taxon>
        <taxon>Stephanodiscaceae</taxon>
        <taxon>Discostella</taxon>
    </lineage>
</organism>
<feature type="compositionally biased region" description="Polar residues" evidence="1">
    <location>
        <begin position="60"/>
        <end position="71"/>
    </location>
</feature>
<dbReference type="Proteomes" id="UP001530293">
    <property type="component" value="Unassembled WGS sequence"/>
</dbReference>
<feature type="compositionally biased region" description="Gly residues" evidence="1">
    <location>
        <begin position="1052"/>
        <end position="1067"/>
    </location>
</feature>
<evidence type="ECO:0000313" key="3">
    <source>
        <dbReference type="EMBL" id="KAL3756830.1"/>
    </source>
</evidence>
<dbReference type="CDD" id="cd02674">
    <property type="entry name" value="Peptidase_C19R"/>
    <property type="match status" value="1"/>
</dbReference>
<feature type="region of interest" description="Disordered" evidence="1">
    <location>
        <begin position="251"/>
        <end position="281"/>
    </location>
</feature>
<feature type="region of interest" description="Disordered" evidence="1">
    <location>
        <begin position="1"/>
        <end position="77"/>
    </location>
</feature>
<reference evidence="3 4" key="1">
    <citation type="submission" date="2024-10" db="EMBL/GenBank/DDBJ databases">
        <title>Updated reference genomes for cyclostephanoid diatoms.</title>
        <authorList>
            <person name="Roberts W.R."/>
            <person name="Alverson A.J."/>
        </authorList>
    </citation>
    <scope>NUCLEOTIDE SEQUENCE [LARGE SCALE GENOMIC DNA]</scope>
    <source>
        <strain evidence="3 4">AJA232-27</strain>
    </source>
</reference>
<feature type="compositionally biased region" description="Basic and acidic residues" evidence="1">
    <location>
        <begin position="1405"/>
        <end position="1415"/>
    </location>
</feature>
<dbReference type="SUPFAM" id="SSF54001">
    <property type="entry name" value="Cysteine proteinases"/>
    <property type="match status" value="1"/>
</dbReference>
<sequence>MRTRRSANTDNEKMEHHQRHMQPKEEEQHQQEEQHKHRQEEPRKQEEEVEQHEEEEEESSMQPTTTATPTNHKPVDIVDAIFTNSDILMDMEEEEGGGYDLINNLNKDTIEDMMAYSRFPISAYTEDVGVQWRSGHDESNNDYDERGSNDNEDASGSSVAVGGRSSRSSGSSSSSSGSSTTLLQGMMLGEDDLFPTLDNVDNDCCMRDDSAITNNSNTAVSMIEVDDRAILPGRSDRGRGVKFAPIIHPEEDEETVGSTSDRRIVDDDNNSNNNVNDDTPPIILLPPSMSSTYNNTHFDTEIEDLDYGNKQSLKSVEGDHSDYNKFNMSSTTTTAMMTTTTTTTAATIKRKRPTGLGNLGNTCFMNSTLQCLAHTPPLRRYFLSGMYERDLNVDNPLGTGGELAREFASLMREMWLEKVTISTNTVDEENKTRNHPASNGIYASSRMYSSGNGGSYPNTSTSHLSNGIGGGGVSSMTPSVTYPRSFKTTLGKHAPQFVGYDQHDSQELAIYLLDALHEDTNRVRKKPYVENPEQSTTETDEYAANKAWGVHLQREDSFIVHNFMGQVKSRLQCPNNDSTTNLAASEEVKEEKEKDAYCGRVSTTFDPYMYLSVPIPGSTDRVMKVVFVPRVSSSTSTTDNSSARPVVSAEFTIKLCKNSNLRSLRREVVKSARECYGYTEDELEEDDVQMVDIFNNKIWSYYDDLDRAIDGIKDSDITYAYQLLPLKIVKEDVAKYRRMIEGCSTNDEEIASTSSSLLDVTTKAELDNEWESKLLKFVAKPTAMCHMLNEKKSNHKERLDFYGSLLKFIQKCKHCPDATTETNATNGGSIVDCDAIMASPSVSSPIPAKRLSSSTSQPTLEEVSYTSSQFKGVHTPRDLAVLEYCVSKYLARITKLNRIATNRSSIAQEYKMAVSSSSSDDIINKNENGLVVQVKIKKYDSASSSSYNNYGTYNSYSHDNAWKVVCDVPMVVRISPTLTVSGLRQLLGHQLLHACCFGESKTTSRDNSLNGGDHHNHRVVVETNQIMEFSPEIMNSVMQSVALSCEGDTSHGSGGRGGGWSMGGGGSNSHEPKQFGSISLDQLSSTAAPSVKQGRGGGSGVAKAITNNNSIINDTKEMELVASIIKNRSTILVNWPPQFNDVLDESALCAKEEYLTYEQRKAMKEDEDDIEDEEDKGNLSASSNGKKKKKKKGVSIMDCIHKYCEMEQLDESDMWYCNQCKEHVRAWKQFHLYRTPPILIVHLKRFHYSSTTHRRDKIDTLIDFPLVDLDLRSVVKHNHWEVGQEPIYDCYAVSNHFGGLGGGHYTAYARWGNGGKQESNGEGHGGEENNGSSSPWYIFDDSRVTICVDESEVVSNAAYCLYYKRKDVAFDDDDYVVEDNETIMGMSKTTTPTKQQLGVNSPDGYEGREGGKSMKSEGGLVSMPVSPMHTTPRSSPQPPTPRCSFNDANTNDAAMEEAESCSSAASYVTPNTSLQAELDVCDEMNDLI</sequence>
<dbReference type="PROSITE" id="PS50235">
    <property type="entry name" value="USP_3"/>
    <property type="match status" value="1"/>
</dbReference>
<dbReference type="InterPro" id="IPR038765">
    <property type="entry name" value="Papain-like_cys_pep_sf"/>
</dbReference>
<feature type="domain" description="USP" evidence="2">
    <location>
        <begin position="354"/>
        <end position="1366"/>
    </location>
</feature>
<dbReference type="InterPro" id="IPR050185">
    <property type="entry name" value="Ub_carboxyl-term_hydrolase"/>
</dbReference>
<dbReference type="Gene3D" id="3.90.70.10">
    <property type="entry name" value="Cysteine proteinases"/>
    <property type="match status" value="2"/>
</dbReference>
<feature type="region of interest" description="Disordered" evidence="1">
    <location>
        <begin position="1392"/>
        <end position="1442"/>
    </location>
</feature>
<dbReference type="PANTHER" id="PTHR21646">
    <property type="entry name" value="UBIQUITIN CARBOXYL-TERMINAL HYDROLASE"/>
    <property type="match status" value="1"/>
</dbReference>
<feature type="region of interest" description="Disordered" evidence="1">
    <location>
        <begin position="133"/>
        <end position="182"/>
    </location>
</feature>
<feature type="compositionally biased region" description="Low complexity" evidence="1">
    <location>
        <begin position="154"/>
        <end position="179"/>
    </location>
</feature>
<dbReference type="InterPro" id="IPR028889">
    <property type="entry name" value="USP"/>
</dbReference>
<protein>
    <recommendedName>
        <fullName evidence="2">USP domain-containing protein</fullName>
    </recommendedName>
</protein>
<evidence type="ECO:0000259" key="2">
    <source>
        <dbReference type="PROSITE" id="PS50235"/>
    </source>
</evidence>
<dbReference type="PANTHER" id="PTHR21646:SF46">
    <property type="entry name" value="UBIQUITIN CARBOXYL-TERMINAL HYDROLASE"/>
    <property type="match status" value="1"/>
</dbReference>
<name>A0ABD3LYI9_9STRA</name>
<feature type="region of interest" description="Disordered" evidence="1">
    <location>
        <begin position="1045"/>
        <end position="1104"/>
    </location>
</feature>
<evidence type="ECO:0000256" key="1">
    <source>
        <dbReference type="SAM" id="MobiDB-lite"/>
    </source>
</evidence>
<dbReference type="Pfam" id="PF00443">
    <property type="entry name" value="UCH"/>
    <property type="match status" value="1"/>
</dbReference>
<accession>A0ABD3LYI9</accession>
<feature type="compositionally biased region" description="Basic and acidic residues" evidence="1">
    <location>
        <begin position="22"/>
        <end position="46"/>
    </location>
</feature>
<evidence type="ECO:0000313" key="4">
    <source>
        <dbReference type="Proteomes" id="UP001530293"/>
    </source>
</evidence>
<feature type="compositionally biased region" description="Basic and acidic residues" evidence="1">
    <location>
        <begin position="134"/>
        <end position="149"/>
    </location>
</feature>
<feature type="compositionally biased region" description="Low complexity" evidence="1">
    <location>
        <begin position="270"/>
        <end position="281"/>
    </location>
</feature>
<dbReference type="EMBL" id="JALLBG020000289">
    <property type="protein sequence ID" value="KAL3756830.1"/>
    <property type="molecule type" value="Genomic_DNA"/>
</dbReference>
<proteinExistence type="predicted"/>
<gene>
    <name evidence="3" type="ORF">ACHAWU_001342</name>
</gene>